<feature type="compositionally biased region" description="Low complexity" evidence="1">
    <location>
        <begin position="499"/>
        <end position="510"/>
    </location>
</feature>
<keyword evidence="2" id="KW-0812">Transmembrane</keyword>
<accession>A0A9P6PT76</accession>
<feature type="compositionally biased region" description="Low complexity" evidence="1">
    <location>
        <begin position="56"/>
        <end position="65"/>
    </location>
</feature>
<feature type="compositionally biased region" description="Basic and acidic residues" evidence="1">
    <location>
        <begin position="441"/>
        <end position="457"/>
    </location>
</feature>
<feature type="compositionally biased region" description="Polar residues" evidence="1">
    <location>
        <begin position="401"/>
        <end position="415"/>
    </location>
</feature>
<dbReference type="Proteomes" id="UP000807716">
    <property type="component" value="Unassembled WGS sequence"/>
</dbReference>
<feature type="compositionally biased region" description="Low complexity" evidence="1">
    <location>
        <begin position="901"/>
        <end position="912"/>
    </location>
</feature>
<proteinExistence type="predicted"/>
<comment type="caution">
    <text evidence="3">The sequence shown here is derived from an EMBL/GenBank/DDBJ whole genome shotgun (WGS) entry which is preliminary data.</text>
</comment>
<feature type="compositionally biased region" description="Polar residues" evidence="1">
    <location>
        <begin position="30"/>
        <end position="55"/>
    </location>
</feature>
<keyword evidence="2" id="KW-1133">Transmembrane helix</keyword>
<evidence type="ECO:0000313" key="3">
    <source>
        <dbReference type="EMBL" id="KAG0252474.1"/>
    </source>
</evidence>
<feature type="region of interest" description="Disordered" evidence="1">
    <location>
        <begin position="896"/>
        <end position="933"/>
    </location>
</feature>
<feature type="compositionally biased region" description="Low complexity" evidence="1">
    <location>
        <begin position="171"/>
        <end position="182"/>
    </location>
</feature>
<feature type="region of interest" description="Disordered" evidence="1">
    <location>
        <begin position="1"/>
        <end position="20"/>
    </location>
</feature>
<reference evidence="3" key="1">
    <citation type="journal article" date="2020" name="Fungal Divers.">
        <title>Resolving the Mortierellaceae phylogeny through synthesis of multi-gene phylogenetics and phylogenomics.</title>
        <authorList>
            <person name="Vandepol N."/>
            <person name="Liber J."/>
            <person name="Desiro A."/>
            <person name="Na H."/>
            <person name="Kennedy M."/>
            <person name="Barry K."/>
            <person name="Grigoriev I.V."/>
            <person name="Miller A.N."/>
            <person name="O'Donnell K."/>
            <person name="Stajich J.E."/>
            <person name="Bonito G."/>
        </authorList>
    </citation>
    <scope>NUCLEOTIDE SEQUENCE</scope>
    <source>
        <strain evidence="3">BC1065</strain>
    </source>
</reference>
<feature type="region of interest" description="Disordered" evidence="1">
    <location>
        <begin position="395"/>
        <end position="510"/>
    </location>
</feature>
<feature type="region of interest" description="Disordered" evidence="1">
    <location>
        <begin position="806"/>
        <end position="825"/>
    </location>
</feature>
<keyword evidence="4" id="KW-1185">Reference proteome</keyword>
<sequence length="963" mass="103654">MSVWTTKGNASGRNPSGEVTAEVGAFTVVVQSPSTETLKRQTAPTQRTSITNSKRSSSSSSSSSSDKQTRPISQNSSGEARPASRTLTNRPPLPQRQNSSNRDASGFSVGSSASAASTATTEGVVRQGHVGPSCPGDEGLLPQQGWVHTHKPRRQHSHQQLNHSRSFTRASSPSPTNEPSTTRRLAHNSFPVNHIPQHSASMTDLRRQHQHHQHQHPRKHGAKLSAGVGEEFPPRPASSASHHRGYRPQDNMTSPHASRDGSRDGWDDRRGDDAYRTSNDAYSIESYANRSLTGSSLSMTDSHHKGQKTHHQPDYGMGIVETHHWPEEDERSGQRHPHREQQKHQRHSKTRQGARLAGHSDDDDEEDRIASLDIHDLEIAHHDQSMGLIPSAALHVPETPSRPSSALSHTSSQDQSHGRHWASSARPYSPPTLAISTAEPEGGKSAEEVSEKHRDKAPQMAPRESSLEKKTAVAKIPRKSHETKGRAAAATTHQHGAPQPQTQEQQTTFSQTLVGGDSASIAETERTADGHNNYLAPLPPFQQGPAYLRGSRRGRCGRWSRRWWILIAVLVIAIVVVAILTFVLHRIQICLPKHPARADPVEYAIDPAVVPGLVLFYDTQTRGTVRIIDSSNATETRVLLKLQRQFYKLKSDVDQQAVTGFQIITLPNGYLQYTLDDSANQHRQFFVSSVLCSESILTIEMPRTKPGQQELALDATFSYQDVTVMLDESVYRNVSWKFTGTQNQGLIIQSLAVQSLDIVYPGQDSSRSLDLQLVAVAEYLTVMSQGGLIAANIVWYPSLQLLQQQHPTNTSTPTPTPSATPPAADAAAANATVGAVTAAVAVRPLSVSISSLVGDASVQLRRWNVTTQFRVQGGITAQVLRRGQLAGSNSLPGVATSAELTSTSSPGSVSGSFQPHAPGGNGGGAGGGGGGGGGGAGANAGLSLSFPAQVLVMAGDTASLDFV</sequence>
<feature type="compositionally biased region" description="Polar residues" evidence="1">
    <location>
        <begin position="85"/>
        <end position="103"/>
    </location>
</feature>
<feature type="compositionally biased region" description="Gly residues" evidence="1">
    <location>
        <begin position="919"/>
        <end position="933"/>
    </location>
</feature>
<feature type="compositionally biased region" description="Polar residues" evidence="1">
    <location>
        <begin position="158"/>
        <end position="170"/>
    </location>
</feature>
<evidence type="ECO:0000313" key="4">
    <source>
        <dbReference type="Proteomes" id="UP000807716"/>
    </source>
</evidence>
<protein>
    <submittedName>
        <fullName evidence="3">Uncharacterized protein</fullName>
    </submittedName>
</protein>
<dbReference type="OrthoDB" id="2424925at2759"/>
<feature type="compositionally biased region" description="Low complexity" evidence="1">
    <location>
        <begin position="104"/>
        <end position="125"/>
    </location>
</feature>
<gene>
    <name evidence="3" type="ORF">DFQ27_008059</name>
</gene>
<feature type="compositionally biased region" description="Basic and acidic residues" evidence="1">
    <location>
        <begin position="257"/>
        <end position="275"/>
    </location>
</feature>
<name>A0A9P6PT76_9FUNG</name>
<feature type="compositionally biased region" description="Basic residues" evidence="1">
    <location>
        <begin position="208"/>
        <end position="222"/>
    </location>
</feature>
<evidence type="ECO:0000256" key="1">
    <source>
        <dbReference type="SAM" id="MobiDB-lite"/>
    </source>
</evidence>
<feature type="region of interest" description="Disordered" evidence="1">
    <location>
        <begin position="201"/>
        <end position="277"/>
    </location>
</feature>
<dbReference type="EMBL" id="JAAAJB010000660">
    <property type="protein sequence ID" value="KAG0252474.1"/>
    <property type="molecule type" value="Genomic_DNA"/>
</dbReference>
<feature type="compositionally biased region" description="Polar residues" evidence="1">
    <location>
        <begin position="1"/>
        <end position="14"/>
    </location>
</feature>
<feature type="region of interest" description="Disordered" evidence="1">
    <location>
        <begin position="295"/>
        <end position="365"/>
    </location>
</feature>
<feature type="transmembrane region" description="Helical" evidence="2">
    <location>
        <begin position="563"/>
        <end position="584"/>
    </location>
</feature>
<feature type="region of interest" description="Disordered" evidence="1">
    <location>
        <begin position="30"/>
        <end position="184"/>
    </location>
</feature>
<evidence type="ECO:0000256" key="2">
    <source>
        <dbReference type="SAM" id="Phobius"/>
    </source>
</evidence>
<keyword evidence="2" id="KW-0472">Membrane</keyword>
<feature type="compositionally biased region" description="Basic residues" evidence="1">
    <location>
        <begin position="148"/>
        <end position="157"/>
    </location>
</feature>
<dbReference type="AlphaFoldDB" id="A0A9P6PT76"/>
<organism evidence="3 4">
    <name type="scientific">Actinomortierella ambigua</name>
    <dbReference type="NCBI Taxonomy" id="1343610"/>
    <lineage>
        <taxon>Eukaryota</taxon>
        <taxon>Fungi</taxon>
        <taxon>Fungi incertae sedis</taxon>
        <taxon>Mucoromycota</taxon>
        <taxon>Mortierellomycotina</taxon>
        <taxon>Mortierellomycetes</taxon>
        <taxon>Mortierellales</taxon>
        <taxon>Mortierellaceae</taxon>
        <taxon>Actinomortierella</taxon>
    </lineage>
</organism>